<keyword evidence="1" id="KW-0472">Membrane</keyword>
<accession>X1J834</accession>
<evidence type="ECO:0000256" key="1">
    <source>
        <dbReference type="SAM" id="Phobius"/>
    </source>
</evidence>
<organism evidence="2">
    <name type="scientific">marine sediment metagenome</name>
    <dbReference type="NCBI Taxonomy" id="412755"/>
    <lineage>
        <taxon>unclassified sequences</taxon>
        <taxon>metagenomes</taxon>
        <taxon>ecological metagenomes</taxon>
    </lineage>
</organism>
<proteinExistence type="predicted"/>
<dbReference type="Pfam" id="PF13803">
    <property type="entry name" value="DUF4184"/>
    <property type="match status" value="1"/>
</dbReference>
<sequence>MPNSLSHQAPGLLIKMKYPKRIDGTSICLSAFVPDLNVFFEPFMPFPFRHVTHSLLGLLIWGAPITILLTIIFSKYIGPRISEIAKKEGKLYRLMVYFGLDELHHLKRKQFNKRFYFVAFYSSLIGGFTHILLDLPAHRYNELFFPWALFLIPEILRVTVFEFNRIIPLYELIWFIEDYIFIGISLVLLRKIKKDSLIERWYNVVK</sequence>
<gene>
    <name evidence="2" type="ORF">S03H2_49716</name>
</gene>
<keyword evidence="1" id="KW-0812">Transmembrane</keyword>
<dbReference type="InterPro" id="IPR025238">
    <property type="entry name" value="DUF4184"/>
</dbReference>
<name>X1J834_9ZZZZ</name>
<dbReference type="EMBL" id="BARU01031438">
    <property type="protein sequence ID" value="GAH74494.1"/>
    <property type="molecule type" value="Genomic_DNA"/>
</dbReference>
<feature type="transmembrane region" description="Helical" evidence="1">
    <location>
        <begin position="55"/>
        <end position="77"/>
    </location>
</feature>
<reference evidence="2" key="1">
    <citation type="journal article" date="2014" name="Front. Microbiol.">
        <title>High frequency of phylogenetically diverse reductive dehalogenase-homologous genes in deep subseafloor sedimentary metagenomes.</title>
        <authorList>
            <person name="Kawai M."/>
            <person name="Futagami T."/>
            <person name="Toyoda A."/>
            <person name="Takaki Y."/>
            <person name="Nishi S."/>
            <person name="Hori S."/>
            <person name="Arai W."/>
            <person name="Tsubouchi T."/>
            <person name="Morono Y."/>
            <person name="Uchiyama I."/>
            <person name="Ito T."/>
            <person name="Fujiyama A."/>
            <person name="Inagaki F."/>
            <person name="Takami H."/>
        </authorList>
    </citation>
    <scope>NUCLEOTIDE SEQUENCE</scope>
    <source>
        <strain evidence="2">Expedition CK06-06</strain>
    </source>
</reference>
<feature type="transmembrane region" description="Helical" evidence="1">
    <location>
        <begin position="172"/>
        <end position="189"/>
    </location>
</feature>
<comment type="caution">
    <text evidence="2">The sequence shown here is derived from an EMBL/GenBank/DDBJ whole genome shotgun (WGS) entry which is preliminary data.</text>
</comment>
<dbReference type="AlphaFoldDB" id="X1J834"/>
<protein>
    <recommendedName>
        <fullName evidence="3">DUF4184 family protein</fullName>
    </recommendedName>
</protein>
<keyword evidence="1" id="KW-1133">Transmembrane helix</keyword>
<feature type="transmembrane region" description="Helical" evidence="1">
    <location>
        <begin position="115"/>
        <end position="133"/>
    </location>
</feature>
<evidence type="ECO:0008006" key="3">
    <source>
        <dbReference type="Google" id="ProtNLM"/>
    </source>
</evidence>
<evidence type="ECO:0000313" key="2">
    <source>
        <dbReference type="EMBL" id="GAH74494.1"/>
    </source>
</evidence>